<protein>
    <submittedName>
        <fullName evidence="1">Clp protease ClpP</fullName>
    </submittedName>
</protein>
<comment type="caution">
    <text evidence="1">The sequence shown here is derived from an EMBL/GenBank/DDBJ whole genome shotgun (WGS) entry which is preliminary data.</text>
</comment>
<keyword evidence="1" id="KW-0645">Protease</keyword>
<dbReference type="EMBL" id="SRYA01000065">
    <property type="protein sequence ID" value="TGY91238.1"/>
    <property type="molecule type" value="Genomic_DNA"/>
</dbReference>
<organism evidence="1 2">
    <name type="scientific">Petralouisia muris</name>
    <dbReference type="NCBI Taxonomy" id="3032872"/>
    <lineage>
        <taxon>Bacteria</taxon>
        <taxon>Bacillati</taxon>
        <taxon>Bacillota</taxon>
        <taxon>Clostridia</taxon>
        <taxon>Lachnospirales</taxon>
        <taxon>Lachnospiraceae</taxon>
        <taxon>Petralouisia</taxon>
    </lineage>
</organism>
<accession>A0AC61RRT3</accession>
<gene>
    <name evidence="1" type="ORF">E5329_22230</name>
</gene>
<evidence type="ECO:0000313" key="2">
    <source>
        <dbReference type="Proteomes" id="UP000304953"/>
    </source>
</evidence>
<evidence type="ECO:0000313" key="1">
    <source>
        <dbReference type="EMBL" id="TGY91238.1"/>
    </source>
</evidence>
<proteinExistence type="predicted"/>
<sequence length="281" mass="30755">MKTKKFWNWKKVKNQETGAEEHILELSGTIAEDSWFDDDVTPQLFKDELNSGTGDITVWINSPGGDCVAAAQIYNMLSNYKGKVTVKIDGIAASAASVIAMAGDTVLVSPVSMLMIHNPATIAWGDHAEMQKAMDMLSEVKESIINAYVLKTGLSRPKLSHLMDAETWMDANKAVELGFADEIMTRAKAEPEKEPEEGEGDTDGEEEEKKFPPAPSSMLFSRRAADNALLNKVIAKYGEEKPRAGIGEQAKIPAPGEKGTPKTETGRSVDVLMERLNLLKR</sequence>
<name>A0AC61RRT3_9FIRM</name>
<keyword evidence="2" id="KW-1185">Reference proteome</keyword>
<keyword evidence="1" id="KW-0378">Hydrolase</keyword>
<dbReference type="Proteomes" id="UP000304953">
    <property type="component" value="Unassembled WGS sequence"/>
</dbReference>
<reference evidence="1" key="1">
    <citation type="submission" date="2019-04" db="EMBL/GenBank/DDBJ databases">
        <title>Microbes associate with the intestines of laboratory mice.</title>
        <authorList>
            <person name="Navarre W."/>
            <person name="Wong E."/>
            <person name="Huang K."/>
            <person name="Tropini C."/>
            <person name="Ng K."/>
            <person name="Yu B."/>
        </authorList>
    </citation>
    <scope>NUCLEOTIDE SEQUENCE</scope>
    <source>
        <strain evidence="1">NM01_1-7b</strain>
    </source>
</reference>